<dbReference type="Proteomes" id="UP000555828">
    <property type="component" value="Unassembled WGS sequence"/>
</dbReference>
<comment type="caution">
    <text evidence="1">The sequence shown here is derived from an EMBL/GenBank/DDBJ whole genome shotgun (WGS) entry which is preliminary data.</text>
</comment>
<evidence type="ECO:0000313" key="2">
    <source>
        <dbReference type="Proteomes" id="UP000555828"/>
    </source>
</evidence>
<keyword evidence="2" id="KW-1185">Reference proteome</keyword>
<organism evidence="1 2">
    <name type="scientific">Thermosipho japonicus</name>
    <dbReference type="NCBI Taxonomy" id="90323"/>
    <lineage>
        <taxon>Bacteria</taxon>
        <taxon>Thermotogati</taxon>
        <taxon>Thermotogota</taxon>
        <taxon>Thermotogae</taxon>
        <taxon>Thermotogales</taxon>
        <taxon>Fervidobacteriaceae</taxon>
        <taxon>Thermosipho</taxon>
    </lineage>
</organism>
<dbReference type="RefSeq" id="WP_184618570.1">
    <property type="nucleotide sequence ID" value="NZ_JACHEX010000001.1"/>
</dbReference>
<protein>
    <submittedName>
        <fullName evidence="1">Uncharacterized protein</fullName>
    </submittedName>
</protein>
<sequence length="454" mass="52863">MKKLFLIFLILTSTIFATTFSLRYENIIYTSDTNKYFSNVFTPAIKYQNDNFSFFVEMTFSNDGKFPVFYEEFYGDYYIKFKNSGVSLNLNNVKISFGNLENYDIVNSPYSLFISSLGHSKPTISFKFEDNNFKYESRYILISYDDFVPLNLSTKSSIDKGLNLKYYAIKYGNFTFGYEEASVYVNRLFDFEYFSNPLPNFFVQYYHENVSYNGIRSFNDNSLMGFFATYEDFEKYLYAQILIDDFNANRFFNPDNPTVDKIAWSFGGTYNLNNYLKAKIFSAGATKYTFQPSADSGNPLYYGYTYFVVEKIKNCIIDYKDNYIGYKYGENNLALLLGLEYSKDFKLSGVLEFILSGTKSPINPWTEKNSSTYERGFNLLNEGKIEKTFLLSLNLSKKFGIMELGGFIKLEKILNVLKLVEEVNDNVKKPYYAPSDENKTIFDLSIFVKVNYNL</sequence>
<reference evidence="1 2" key="1">
    <citation type="submission" date="2020-08" db="EMBL/GenBank/DDBJ databases">
        <title>Genomic Encyclopedia of Type Strains, Phase IV (KMG-IV): sequencing the most valuable type-strain genomes for metagenomic binning, comparative biology and taxonomic classification.</title>
        <authorList>
            <person name="Goeker M."/>
        </authorList>
    </citation>
    <scope>NUCLEOTIDE SEQUENCE [LARGE SCALE GENOMIC DNA]</scope>
    <source>
        <strain evidence="1 2">DSM 13481</strain>
    </source>
</reference>
<proteinExistence type="predicted"/>
<evidence type="ECO:0000313" key="1">
    <source>
        <dbReference type="EMBL" id="MBB6061814.1"/>
    </source>
</evidence>
<gene>
    <name evidence="1" type="ORF">HNP65_000236</name>
</gene>
<dbReference type="AlphaFoldDB" id="A0A841GL17"/>
<dbReference type="EMBL" id="JACHEX010000001">
    <property type="protein sequence ID" value="MBB6061814.1"/>
    <property type="molecule type" value="Genomic_DNA"/>
</dbReference>
<accession>A0A841GL17</accession>
<name>A0A841GL17_9BACT</name>